<organism evidence="4">
    <name type="scientific">Salpingoeca rosetta (strain ATCC 50818 / BSB-021)</name>
    <dbReference type="NCBI Taxonomy" id="946362"/>
    <lineage>
        <taxon>Eukaryota</taxon>
        <taxon>Choanoflagellata</taxon>
        <taxon>Craspedida</taxon>
        <taxon>Salpingoecidae</taxon>
        <taxon>Salpingoeca</taxon>
    </lineage>
</organism>
<dbReference type="OMA" id="WRVISAQ"/>
<dbReference type="Proteomes" id="UP000007799">
    <property type="component" value="Unassembled WGS sequence"/>
</dbReference>
<evidence type="ECO:0000313" key="3">
    <source>
        <dbReference type="EMBL" id="EGD77974.1"/>
    </source>
</evidence>
<dbReference type="eggNOG" id="KOG1021">
    <property type="taxonomic scope" value="Eukaryota"/>
</dbReference>
<evidence type="ECO:0000256" key="1">
    <source>
        <dbReference type="ARBA" id="ARBA00010271"/>
    </source>
</evidence>
<dbReference type="GeneID" id="16070588"/>
<dbReference type="InParanoid" id="F2ULH5"/>
<evidence type="ECO:0000313" key="4">
    <source>
        <dbReference type="Proteomes" id="UP000007799"/>
    </source>
</evidence>
<dbReference type="OrthoDB" id="1924787at2759"/>
<dbReference type="PANTHER" id="PTHR11062:SF281">
    <property type="entry name" value="EXOSTOSIN-LIKE 2"/>
    <property type="match status" value="1"/>
</dbReference>
<reference evidence="3" key="1">
    <citation type="submission" date="2009-08" db="EMBL/GenBank/DDBJ databases">
        <title>Annotation of Salpingoeca rosetta.</title>
        <authorList>
            <consortium name="The Broad Institute Genome Sequencing Platform"/>
            <person name="Russ C."/>
            <person name="Cuomo C."/>
            <person name="Burger G."/>
            <person name="Gray M.W."/>
            <person name="Holland P.W.H."/>
            <person name="King N."/>
            <person name="Lang F.B.F."/>
            <person name="Roger A.J."/>
            <person name="Ruiz-Trillo I."/>
            <person name="Young S.K."/>
            <person name="Zeng Q."/>
            <person name="Gargeya S."/>
            <person name="Alvarado L."/>
            <person name="Berlin A."/>
            <person name="Chapman S.B."/>
            <person name="Chen Z."/>
            <person name="Freedman E."/>
            <person name="Gellesch M."/>
            <person name="Goldberg J."/>
            <person name="Griggs A."/>
            <person name="Gujja S."/>
            <person name="Heilman E."/>
            <person name="Heiman D."/>
            <person name="Howarth C."/>
            <person name="Mehta T."/>
            <person name="Neiman D."/>
            <person name="Pearson M."/>
            <person name="Roberts A."/>
            <person name="Saif S."/>
            <person name="Shea T."/>
            <person name="Shenoy N."/>
            <person name="Sisk P."/>
            <person name="Stolte C."/>
            <person name="Sykes S."/>
            <person name="White J."/>
            <person name="Yandava C."/>
            <person name="Haas B."/>
            <person name="Nusbaum C."/>
            <person name="Birren B."/>
        </authorList>
    </citation>
    <scope>NUCLEOTIDE SEQUENCE [LARGE SCALE GENOMIC DNA]</scope>
    <source>
        <strain evidence="3">ATCC 50818</strain>
    </source>
</reference>
<protein>
    <recommendedName>
        <fullName evidence="2">Exostosin GT47 domain-containing protein</fullName>
    </recommendedName>
</protein>
<dbReference type="InterPro" id="IPR040911">
    <property type="entry name" value="Exostosin_GT47"/>
</dbReference>
<dbReference type="PANTHER" id="PTHR11062">
    <property type="entry name" value="EXOSTOSIN HEPARAN SULFATE GLYCOSYLTRANSFERASE -RELATED"/>
    <property type="match status" value="1"/>
</dbReference>
<keyword evidence="4" id="KW-1185">Reference proteome</keyword>
<dbReference type="InterPro" id="IPR004263">
    <property type="entry name" value="Exostosin"/>
</dbReference>
<feature type="domain" description="Exostosin GT47" evidence="2">
    <location>
        <begin position="57"/>
        <end position="303"/>
    </location>
</feature>
<dbReference type="AlphaFoldDB" id="F2ULH5"/>
<dbReference type="Pfam" id="PF03016">
    <property type="entry name" value="Exostosin_GT47"/>
    <property type="match status" value="1"/>
</dbReference>
<comment type="similarity">
    <text evidence="1">Belongs to the glycosyltransferase 47 family.</text>
</comment>
<dbReference type="GO" id="GO:0016757">
    <property type="term" value="F:glycosyltransferase activity"/>
    <property type="evidence" value="ECO:0007669"/>
    <property type="project" value="InterPro"/>
</dbReference>
<accession>F2ULH5</accession>
<dbReference type="EMBL" id="GL832980">
    <property type="protein sequence ID" value="EGD77974.1"/>
    <property type="molecule type" value="Genomic_DNA"/>
</dbReference>
<evidence type="ECO:0000259" key="2">
    <source>
        <dbReference type="Pfam" id="PF03016"/>
    </source>
</evidence>
<name>F2ULH5_SALR5</name>
<gene>
    <name evidence="3" type="ORF">PTSG_09607</name>
</gene>
<proteinExistence type="inferred from homology"/>
<sequence length="377" mass="42209">MATLLRKFLMHPPRVHVIDLNEPGREDINGQCGRRVKRLLDTGNGNQYLYKFASELLLPQAIRNSALHTDDAEAADLILIQYCVMIWGMQGEKMMDIRPLLEKRPVLARRFQQNPARFLVVLSSDHGPCHNFNEHLTGRRLVKRWIDRSLENATLLMNDGSLVNKCYRPGKDVVIPPSTWIGNATFACSRPITDRKHFAFFAGAASSLIREYIINELGNEDWLFIPHDLQHEEYMCEMGNAVFCLAPRGRAAWSPRLVEALEAGCIPVIIADMNHEPFHDVLDYSTFTVQVHEDKLETLGEQLHSISSGQVARLHANGQRARAHFRYPPPARSGGVGGVDGVVLSARGDVNAQGGEAMDAAMTAVFSAWLRIQHSEG</sequence>
<dbReference type="RefSeq" id="XP_004990036.1">
    <property type="nucleotide sequence ID" value="XM_004989979.1"/>
</dbReference>
<dbReference type="KEGG" id="sre:PTSG_09607"/>